<gene>
    <name evidence="12" type="ORF">E6C55_27185</name>
</gene>
<dbReference type="GO" id="GO:0005524">
    <property type="term" value="F:ATP binding"/>
    <property type="evidence" value="ECO:0007669"/>
    <property type="project" value="UniProtKB-KW"/>
</dbReference>
<evidence type="ECO:0000256" key="3">
    <source>
        <dbReference type="ARBA" id="ARBA00022553"/>
    </source>
</evidence>
<keyword evidence="10" id="KW-0812">Transmembrane</keyword>
<evidence type="ECO:0000256" key="9">
    <source>
        <dbReference type="SAM" id="Coils"/>
    </source>
</evidence>
<keyword evidence="8" id="KW-0902">Two-component regulatory system</keyword>
<accession>A0A4S4BHE2</accession>
<protein>
    <recommendedName>
        <fullName evidence="2">histidine kinase</fullName>
        <ecNumber evidence="2">2.7.13.3</ecNumber>
    </recommendedName>
</protein>
<keyword evidence="10" id="KW-1133">Transmembrane helix</keyword>
<evidence type="ECO:0000259" key="11">
    <source>
        <dbReference type="Pfam" id="PF07730"/>
    </source>
</evidence>
<comment type="caution">
    <text evidence="12">The sequence shown here is derived from an EMBL/GenBank/DDBJ whole genome shotgun (WGS) entry which is preliminary data.</text>
</comment>
<keyword evidence="5" id="KW-0547">Nucleotide-binding</keyword>
<evidence type="ECO:0000256" key="4">
    <source>
        <dbReference type="ARBA" id="ARBA00022679"/>
    </source>
</evidence>
<keyword evidence="7" id="KW-0067">ATP-binding</keyword>
<keyword evidence="13" id="KW-1185">Reference proteome</keyword>
<keyword evidence="4" id="KW-0808">Transferase</keyword>
<dbReference type="Proteomes" id="UP000310636">
    <property type="component" value="Unassembled WGS sequence"/>
</dbReference>
<dbReference type="InterPro" id="IPR036890">
    <property type="entry name" value="HATPase_C_sf"/>
</dbReference>
<dbReference type="Gene3D" id="3.30.565.10">
    <property type="entry name" value="Histidine kinase-like ATPase, C-terminal domain"/>
    <property type="match status" value="1"/>
</dbReference>
<dbReference type="EMBL" id="SSOB01000047">
    <property type="protein sequence ID" value="THF73956.1"/>
    <property type="molecule type" value="Genomic_DNA"/>
</dbReference>
<keyword evidence="3" id="KW-0597">Phosphoprotein</keyword>
<organism evidence="12 13">
    <name type="scientific">Cohnella fermenti</name>
    <dbReference type="NCBI Taxonomy" id="2565925"/>
    <lineage>
        <taxon>Bacteria</taxon>
        <taxon>Bacillati</taxon>
        <taxon>Bacillota</taxon>
        <taxon>Bacilli</taxon>
        <taxon>Bacillales</taxon>
        <taxon>Paenibacillaceae</taxon>
        <taxon>Cohnella</taxon>
    </lineage>
</organism>
<keyword evidence="10" id="KW-0472">Membrane</keyword>
<dbReference type="PANTHER" id="PTHR24421">
    <property type="entry name" value="NITRATE/NITRITE SENSOR PROTEIN NARX-RELATED"/>
    <property type="match status" value="1"/>
</dbReference>
<evidence type="ECO:0000313" key="12">
    <source>
        <dbReference type="EMBL" id="THF73956.1"/>
    </source>
</evidence>
<keyword evidence="9" id="KW-0175">Coiled coil</keyword>
<dbReference type="GO" id="GO:0046983">
    <property type="term" value="F:protein dimerization activity"/>
    <property type="evidence" value="ECO:0007669"/>
    <property type="project" value="InterPro"/>
</dbReference>
<dbReference type="OrthoDB" id="199946at2"/>
<feature type="coiled-coil region" evidence="9">
    <location>
        <begin position="141"/>
        <end position="168"/>
    </location>
</feature>
<keyword evidence="6 12" id="KW-0418">Kinase</keyword>
<evidence type="ECO:0000256" key="2">
    <source>
        <dbReference type="ARBA" id="ARBA00012438"/>
    </source>
</evidence>
<dbReference type="GO" id="GO:0016020">
    <property type="term" value="C:membrane"/>
    <property type="evidence" value="ECO:0007669"/>
    <property type="project" value="InterPro"/>
</dbReference>
<feature type="transmembrane region" description="Helical" evidence="10">
    <location>
        <begin position="53"/>
        <end position="72"/>
    </location>
</feature>
<feature type="domain" description="Signal transduction histidine kinase subgroup 3 dimerisation and phosphoacceptor" evidence="11">
    <location>
        <begin position="187"/>
        <end position="253"/>
    </location>
</feature>
<dbReference type="PANTHER" id="PTHR24421:SF10">
    <property type="entry name" value="NITRATE_NITRITE SENSOR PROTEIN NARQ"/>
    <property type="match status" value="1"/>
</dbReference>
<dbReference type="Pfam" id="PF07730">
    <property type="entry name" value="HisKA_3"/>
    <property type="match status" value="1"/>
</dbReference>
<evidence type="ECO:0000256" key="6">
    <source>
        <dbReference type="ARBA" id="ARBA00022777"/>
    </source>
</evidence>
<dbReference type="RefSeq" id="WP_136372989.1">
    <property type="nucleotide sequence ID" value="NZ_SSOB01000047.1"/>
</dbReference>
<dbReference type="SUPFAM" id="SSF55874">
    <property type="entry name" value="ATPase domain of HSP90 chaperone/DNA topoisomerase II/histidine kinase"/>
    <property type="match status" value="1"/>
</dbReference>
<dbReference type="CDD" id="cd16917">
    <property type="entry name" value="HATPase_UhpB-NarQ-NarX-like"/>
    <property type="match status" value="1"/>
</dbReference>
<dbReference type="EC" id="2.7.13.3" evidence="2"/>
<evidence type="ECO:0000256" key="10">
    <source>
        <dbReference type="SAM" id="Phobius"/>
    </source>
</evidence>
<evidence type="ECO:0000256" key="1">
    <source>
        <dbReference type="ARBA" id="ARBA00000085"/>
    </source>
</evidence>
<dbReference type="InterPro" id="IPR011712">
    <property type="entry name" value="Sig_transdc_His_kin_sub3_dim/P"/>
</dbReference>
<sequence length="381" mass="41645">MELWMIGGKASLLFYVVAATCFLSGPGSAWDIFACLLYLILNVAMLLFPRRSLSAALLLLSSSLIVLCAARLSPEYALLLPPNLLELAELRTRAEEAKTHAPLKLALPLLLALVPLPFLPKELMPLYAFAAALSLLLFFGLRAERNKLSRMEHARDRMKADLERLTRALGENEAYRRQSEYTSKLEERNRLSQRIHDEIGHSMAGALIQMEASRRLLESDRAKSAELLGNAIAISKEGLERIRLALKDIKPKAEELGIHRLRLYADELSARLGSSVATTVTHQGDLDAITPLQWKIIQENATEALTNALKYSGATVVGIEVNVLNRFVQSIVSDNGVGAAKVVKGLGIAGMEERAASVGGTVVVDGTRGFRVTTLLPREGG</sequence>
<reference evidence="12 13" key="1">
    <citation type="submission" date="2019-04" db="EMBL/GenBank/DDBJ databases">
        <title>Cohnella sp. nov. isolated from preserved vegetables.</title>
        <authorList>
            <person name="Lin S.-Y."/>
            <person name="Hung M.-H."/>
            <person name="Young C.-C."/>
        </authorList>
    </citation>
    <scope>NUCLEOTIDE SEQUENCE [LARGE SCALE GENOMIC DNA]</scope>
    <source>
        <strain evidence="12 13">CC-MHH1044</strain>
    </source>
</reference>
<evidence type="ECO:0000313" key="13">
    <source>
        <dbReference type="Proteomes" id="UP000310636"/>
    </source>
</evidence>
<evidence type="ECO:0000256" key="5">
    <source>
        <dbReference type="ARBA" id="ARBA00022741"/>
    </source>
</evidence>
<name>A0A4S4BHE2_9BACL</name>
<dbReference type="Gene3D" id="1.20.5.1930">
    <property type="match status" value="1"/>
</dbReference>
<feature type="transmembrane region" description="Helical" evidence="10">
    <location>
        <begin position="124"/>
        <end position="141"/>
    </location>
</feature>
<dbReference type="GO" id="GO:0000155">
    <property type="term" value="F:phosphorelay sensor kinase activity"/>
    <property type="evidence" value="ECO:0007669"/>
    <property type="project" value="InterPro"/>
</dbReference>
<dbReference type="AlphaFoldDB" id="A0A4S4BHE2"/>
<feature type="transmembrane region" description="Helical" evidence="10">
    <location>
        <begin position="12"/>
        <end position="41"/>
    </location>
</feature>
<dbReference type="InterPro" id="IPR050482">
    <property type="entry name" value="Sensor_HK_TwoCompSys"/>
</dbReference>
<proteinExistence type="predicted"/>
<evidence type="ECO:0000256" key="7">
    <source>
        <dbReference type="ARBA" id="ARBA00022840"/>
    </source>
</evidence>
<comment type="catalytic activity">
    <reaction evidence="1">
        <text>ATP + protein L-histidine = ADP + protein N-phospho-L-histidine.</text>
        <dbReference type="EC" id="2.7.13.3"/>
    </reaction>
</comment>
<evidence type="ECO:0000256" key="8">
    <source>
        <dbReference type="ARBA" id="ARBA00023012"/>
    </source>
</evidence>